<evidence type="ECO:0000256" key="6">
    <source>
        <dbReference type="ARBA" id="ARBA00022833"/>
    </source>
</evidence>
<proteinExistence type="predicted"/>
<evidence type="ECO:0000313" key="10">
    <source>
        <dbReference type="EMBL" id="CAD7234727.1"/>
    </source>
</evidence>
<keyword evidence="5" id="KW-0378">Hydrolase</keyword>
<evidence type="ECO:0000256" key="8">
    <source>
        <dbReference type="ARBA" id="ARBA00023136"/>
    </source>
</evidence>
<keyword evidence="4" id="KW-0479">Metal-binding</keyword>
<dbReference type="Pfam" id="PF02588">
    <property type="entry name" value="YitT_membrane"/>
    <property type="match status" value="1"/>
</dbReference>
<dbReference type="InterPro" id="IPR036866">
    <property type="entry name" value="RibonucZ/Hydroxyglut_hydro"/>
</dbReference>
<dbReference type="InterPro" id="IPR032282">
    <property type="entry name" value="HAGH_C"/>
</dbReference>
<dbReference type="GO" id="GO:0046872">
    <property type="term" value="F:metal ion binding"/>
    <property type="evidence" value="ECO:0007669"/>
    <property type="project" value="UniProtKB-KW"/>
</dbReference>
<comment type="subcellular location">
    <subcellularLocation>
        <location evidence="1">Cell membrane</location>
        <topology evidence="1">Multi-pass membrane protein</topology>
    </subcellularLocation>
</comment>
<evidence type="ECO:0000256" key="4">
    <source>
        <dbReference type="ARBA" id="ARBA00022723"/>
    </source>
</evidence>
<dbReference type="SUPFAM" id="SSF56281">
    <property type="entry name" value="Metallo-hydrolase/oxidoreductase"/>
    <property type="match status" value="1"/>
</dbReference>
<sequence length="286" mass="31281">MVVDLGIGGGLILRSAGSAGGLDIIAVILNKYYNIGVGKFFMAFNCVLFAFVLAKYSADIFVASILLVFIASKALDFFLTFFNQRKVVYVISDHSQCIAQKVVAQDSQDSPAEGVVAPVKAEMMAPCPYGEEVFAKRQAFMTENRELRKQIAMKKAEIDALMHAESPDAQLVAKATGELFDLKTDMQAKAQEVGLPPRMGKGGTGDTTEVYFGHEYTGKNMEFAALMEPQNIAIQERAEGLRRQEMSTPSTLALEKETNPFLRCNSSSLVQSLQEREGKVLTDPLA</sequence>
<evidence type="ECO:0000256" key="2">
    <source>
        <dbReference type="ARBA" id="ARBA00022475"/>
    </source>
</evidence>
<dbReference type="GO" id="GO:0005886">
    <property type="term" value="C:plasma membrane"/>
    <property type="evidence" value="ECO:0007669"/>
    <property type="project" value="UniProtKB-SubCell"/>
</dbReference>
<dbReference type="Pfam" id="PF16123">
    <property type="entry name" value="HAGH_C"/>
    <property type="match status" value="1"/>
</dbReference>
<dbReference type="Gene3D" id="1.20.120.1490">
    <property type="match status" value="1"/>
</dbReference>
<organism evidence="10">
    <name type="scientific">Cyprideis torosa</name>
    <dbReference type="NCBI Taxonomy" id="163714"/>
    <lineage>
        <taxon>Eukaryota</taxon>
        <taxon>Metazoa</taxon>
        <taxon>Ecdysozoa</taxon>
        <taxon>Arthropoda</taxon>
        <taxon>Crustacea</taxon>
        <taxon>Oligostraca</taxon>
        <taxon>Ostracoda</taxon>
        <taxon>Podocopa</taxon>
        <taxon>Podocopida</taxon>
        <taxon>Cytherocopina</taxon>
        <taxon>Cytheroidea</taxon>
        <taxon>Cytherideidae</taxon>
        <taxon>Cyprideis</taxon>
    </lineage>
</organism>
<evidence type="ECO:0000256" key="1">
    <source>
        <dbReference type="ARBA" id="ARBA00004651"/>
    </source>
</evidence>
<keyword evidence="8" id="KW-0472">Membrane</keyword>
<dbReference type="PANTHER" id="PTHR33545">
    <property type="entry name" value="UPF0750 MEMBRANE PROTEIN YITT-RELATED"/>
    <property type="match status" value="1"/>
</dbReference>
<evidence type="ECO:0000256" key="7">
    <source>
        <dbReference type="ARBA" id="ARBA00022989"/>
    </source>
</evidence>
<keyword evidence="7" id="KW-1133">Transmembrane helix</keyword>
<accession>A0A7R8WMV7</accession>
<gene>
    <name evidence="10" type="ORF">CTOB1V02_LOCUS12543</name>
</gene>
<keyword evidence="2" id="KW-1003">Cell membrane</keyword>
<dbReference type="AlphaFoldDB" id="A0A7R8WMV7"/>
<dbReference type="EMBL" id="OB669620">
    <property type="protein sequence ID" value="CAD7234727.1"/>
    <property type="molecule type" value="Genomic_DNA"/>
</dbReference>
<evidence type="ECO:0000256" key="3">
    <source>
        <dbReference type="ARBA" id="ARBA00022692"/>
    </source>
</evidence>
<evidence type="ECO:0000259" key="9">
    <source>
        <dbReference type="Pfam" id="PF16123"/>
    </source>
</evidence>
<dbReference type="OrthoDB" id="515692at2759"/>
<dbReference type="GO" id="GO:0016787">
    <property type="term" value="F:hydrolase activity"/>
    <property type="evidence" value="ECO:0007669"/>
    <property type="project" value="UniProtKB-KW"/>
</dbReference>
<reference evidence="10" key="1">
    <citation type="submission" date="2020-11" db="EMBL/GenBank/DDBJ databases">
        <authorList>
            <person name="Tran Van P."/>
        </authorList>
    </citation>
    <scope>NUCLEOTIDE SEQUENCE</scope>
</reference>
<dbReference type="InterPro" id="IPR003740">
    <property type="entry name" value="YitT"/>
</dbReference>
<dbReference type="PANTHER" id="PTHR33545:SF5">
    <property type="entry name" value="UPF0750 MEMBRANE PROTEIN YITT"/>
    <property type="match status" value="1"/>
</dbReference>
<keyword evidence="3" id="KW-0812">Transmembrane</keyword>
<feature type="non-terminal residue" evidence="10">
    <location>
        <position position="1"/>
    </location>
</feature>
<name>A0A7R8WMV7_9CRUS</name>
<keyword evidence="6" id="KW-0862">Zinc</keyword>
<dbReference type="InterPro" id="IPR051461">
    <property type="entry name" value="UPF0750_membrane"/>
</dbReference>
<dbReference type="Gene3D" id="3.60.15.10">
    <property type="entry name" value="Ribonuclease Z/Hydroxyacylglutathione hydrolase-like"/>
    <property type="match status" value="1"/>
</dbReference>
<evidence type="ECO:0000256" key="5">
    <source>
        <dbReference type="ARBA" id="ARBA00022801"/>
    </source>
</evidence>
<protein>
    <recommendedName>
        <fullName evidence="9">Hydroxyacylglutathione hydrolase C-terminal domain-containing protein</fullName>
    </recommendedName>
</protein>
<feature type="domain" description="Hydroxyacylglutathione hydrolase C-terminal" evidence="9">
    <location>
        <begin position="215"/>
        <end position="277"/>
    </location>
</feature>